<evidence type="ECO:0000256" key="3">
    <source>
        <dbReference type="ARBA" id="ARBA00022692"/>
    </source>
</evidence>
<dbReference type="PANTHER" id="PTHR12791">
    <property type="entry name" value="GOLGI SNARE BET1-RELATED"/>
    <property type="match status" value="1"/>
</dbReference>
<dbReference type="GO" id="GO:0005794">
    <property type="term" value="C:Golgi apparatus"/>
    <property type="evidence" value="ECO:0007669"/>
    <property type="project" value="UniProtKB-ARBA"/>
</dbReference>
<dbReference type="InterPro" id="IPR000727">
    <property type="entry name" value="T_SNARE_dom"/>
</dbReference>
<evidence type="ECO:0000313" key="10">
    <source>
        <dbReference type="Proteomes" id="UP001107558"/>
    </source>
</evidence>
<evidence type="ECO:0000259" key="8">
    <source>
        <dbReference type="PROSITE" id="PS50192"/>
    </source>
</evidence>
<evidence type="ECO:0000256" key="7">
    <source>
        <dbReference type="SAM" id="Phobius"/>
    </source>
</evidence>
<accession>A0A9J6C5K7</accession>
<dbReference type="Gene3D" id="1.20.5.110">
    <property type="match status" value="1"/>
</dbReference>
<keyword evidence="5 7" id="KW-0472">Membrane</keyword>
<evidence type="ECO:0000256" key="1">
    <source>
        <dbReference type="ARBA" id="ARBA00004167"/>
    </source>
</evidence>
<evidence type="ECO:0000313" key="9">
    <source>
        <dbReference type="EMBL" id="KAG5677181.1"/>
    </source>
</evidence>
<sequence>MSLINIEDNEDVWLTELSALQNLGQRIQIQITERDSQNSTAEYNKISARIRIQLKQFENEHTQLNKKLQILAKNRKVTSDEKERRMRILEGLATKKIQLDSRFQNTPSSSSRAKLFETAKRNNPFNDDDDDDDRPILDTNTSIEVFRDEQQQIIRQQDDSLESLSKVISRQKNIAIRIGTEVDNQNDIIDNIAEQMDRTSTRVSSSTRNVEDVAAKDSTFGYWIVIISLFVAIIIVGIL</sequence>
<dbReference type="PROSITE" id="PS50192">
    <property type="entry name" value="T_SNARE"/>
    <property type="match status" value="1"/>
</dbReference>
<dbReference type="Pfam" id="PF05739">
    <property type="entry name" value="SNARE"/>
    <property type="match status" value="1"/>
</dbReference>
<protein>
    <recommendedName>
        <fullName evidence="8">t-SNARE coiled-coil homology domain-containing protein</fullName>
    </recommendedName>
</protein>
<dbReference type="SMART" id="SM00397">
    <property type="entry name" value="t_SNARE"/>
    <property type="match status" value="1"/>
</dbReference>
<comment type="subcellular location">
    <subcellularLocation>
        <location evidence="1">Membrane</location>
        <topology evidence="1">Single-pass membrane protein</topology>
    </subcellularLocation>
</comment>
<dbReference type="OrthoDB" id="428895at2759"/>
<gene>
    <name evidence="9" type="ORF">PVAND_006962</name>
</gene>
<feature type="transmembrane region" description="Helical" evidence="7">
    <location>
        <begin position="220"/>
        <end position="238"/>
    </location>
</feature>
<keyword evidence="2" id="KW-0813">Transport</keyword>
<dbReference type="GO" id="GO:0016020">
    <property type="term" value="C:membrane"/>
    <property type="evidence" value="ECO:0007669"/>
    <property type="project" value="UniProtKB-SubCell"/>
</dbReference>
<keyword evidence="6" id="KW-0175">Coiled coil</keyword>
<evidence type="ECO:0000256" key="6">
    <source>
        <dbReference type="SAM" id="Coils"/>
    </source>
</evidence>
<proteinExistence type="predicted"/>
<evidence type="ECO:0000256" key="5">
    <source>
        <dbReference type="ARBA" id="ARBA00023136"/>
    </source>
</evidence>
<feature type="coiled-coil region" evidence="6">
    <location>
        <begin position="47"/>
        <end position="74"/>
    </location>
</feature>
<comment type="caution">
    <text evidence="9">The sequence shown here is derived from an EMBL/GenBank/DDBJ whole genome shotgun (WGS) entry which is preliminary data.</text>
</comment>
<dbReference type="EMBL" id="JADBJN010000002">
    <property type="protein sequence ID" value="KAG5677181.1"/>
    <property type="molecule type" value="Genomic_DNA"/>
</dbReference>
<keyword evidence="4 7" id="KW-1133">Transmembrane helix</keyword>
<evidence type="ECO:0000256" key="4">
    <source>
        <dbReference type="ARBA" id="ARBA00022989"/>
    </source>
</evidence>
<organism evidence="9 10">
    <name type="scientific">Polypedilum vanderplanki</name>
    <name type="common">Sleeping chironomid midge</name>
    <dbReference type="NCBI Taxonomy" id="319348"/>
    <lineage>
        <taxon>Eukaryota</taxon>
        <taxon>Metazoa</taxon>
        <taxon>Ecdysozoa</taxon>
        <taxon>Arthropoda</taxon>
        <taxon>Hexapoda</taxon>
        <taxon>Insecta</taxon>
        <taxon>Pterygota</taxon>
        <taxon>Neoptera</taxon>
        <taxon>Endopterygota</taxon>
        <taxon>Diptera</taxon>
        <taxon>Nematocera</taxon>
        <taxon>Chironomoidea</taxon>
        <taxon>Chironomidae</taxon>
        <taxon>Chironominae</taxon>
        <taxon>Polypedilum</taxon>
        <taxon>Polypedilum</taxon>
    </lineage>
</organism>
<dbReference type="AlphaFoldDB" id="A0A9J6C5K7"/>
<keyword evidence="3 7" id="KW-0812">Transmembrane</keyword>
<keyword evidence="10" id="KW-1185">Reference proteome</keyword>
<dbReference type="SUPFAM" id="SSF58038">
    <property type="entry name" value="SNARE fusion complex"/>
    <property type="match status" value="1"/>
</dbReference>
<name>A0A9J6C5K7_POLVA</name>
<dbReference type="Proteomes" id="UP001107558">
    <property type="component" value="Chromosome 2"/>
</dbReference>
<feature type="domain" description="T-SNARE coiled-coil homology" evidence="8">
    <location>
        <begin position="151"/>
        <end position="213"/>
    </location>
</feature>
<evidence type="ECO:0000256" key="2">
    <source>
        <dbReference type="ARBA" id="ARBA00022448"/>
    </source>
</evidence>
<reference evidence="9" key="1">
    <citation type="submission" date="2021-03" db="EMBL/GenBank/DDBJ databases">
        <title>Chromosome level genome of the anhydrobiotic midge Polypedilum vanderplanki.</title>
        <authorList>
            <person name="Yoshida Y."/>
            <person name="Kikawada T."/>
            <person name="Gusev O."/>
        </authorList>
    </citation>
    <scope>NUCLEOTIDE SEQUENCE</scope>
    <source>
        <strain evidence="9">NIAS01</strain>
        <tissue evidence="9">Whole body or cell culture</tissue>
    </source>
</reference>